<proteinExistence type="predicted"/>
<organism evidence="2 3">
    <name type="scientific">Streblomastix strix</name>
    <dbReference type="NCBI Taxonomy" id="222440"/>
    <lineage>
        <taxon>Eukaryota</taxon>
        <taxon>Metamonada</taxon>
        <taxon>Preaxostyla</taxon>
        <taxon>Oxymonadida</taxon>
        <taxon>Streblomastigidae</taxon>
        <taxon>Streblomastix</taxon>
    </lineage>
</organism>
<gene>
    <name evidence="2" type="ORF">EZS28_005400</name>
</gene>
<feature type="transmembrane region" description="Helical" evidence="1">
    <location>
        <begin position="20"/>
        <end position="43"/>
    </location>
</feature>
<dbReference type="AlphaFoldDB" id="A0A5J4WVN3"/>
<evidence type="ECO:0000313" key="3">
    <source>
        <dbReference type="Proteomes" id="UP000324800"/>
    </source>
</evidence>
<comment type="caution">
    <text evidence="2">The sequence shown here is derived from an EMBL/GenBank/DDBJ whole genome shotgun (WGS) entry which is preliminary data.</text>
</comment>
<keyword evidence="1" id="KW-0472">Membrane</keyword>
<evidence type="ECO:0000313" key="2">
    <source>
        <dbReference type="EMBL" id="KAA6399077.1"/>
    </source>
</evidence>
<dbReference type="EMBL" id="SNRW01000825">
    <property type="protein sequence ID" value="KAA6399077.1"/>
    <property type="molecule type" value="Genomic_DNA"/>
</dbReference>
<reference evidence="2 3" key="1">
    <citation type="submission" date="2019-03" db="EMBL/GenBank/DDBJ databases">
        <title>Single cell metagenomics reveals metabolic interactions within the superorganism composed of flagellate Streblomastix strix and complex community of Bacteroidetes bacteria on its surface.</title>
        <authorList>
            <person name="Treitli S.C."/>
            <person name="Kolisko M."/>
            <person name="Husnik F."/>
            <person name="Keeling P."/>
            <person name="Hampl V."/>
        </authorList>
    </citation>
    <scope>NUCLEOTIDE SEQUENCE [LARGE SCALE GENOMIC DNA]</scope>
    <source>
        <strain evidence="2">ST1C</strain>
    </source>
</reference>
<keyword evidence="1" id="KW-1133">Transmembrane helix</keyword>
<protein>
    <submittedName>
        <fullName evidence="2">Uncharacterized protein</fullName>
    </submittedName>
</protein>
<dbReference type="Proteomes" id="UP000324800">
    <property type="component" value="Unassembled WGS sequence"/>
</dbReference>
<sequence length="188" mass="21179">MPSFINSVVVECRIEYADAFIIFSSLNSFVSCILMSFVGLGLLKLIYHNKESVSFGSCFYNLSIHSYIASFRHVFLLSVSCTSYVSIAFASFGANLGDARFSGFEHQRTSVIFQQFHLFEIVALDNALLIRFEVVEDARFSLCIRNSIVARHDLYGLADATELFYLQVSHNVCDMSRRKVTTLLSGSF</sequence>
<accession>A0A5J4WVN3</accession>
<evidence type="ECO:0000256" key="1">
    <source>
        <dbReference type="SAM" id="Phobius"/>
    </source>
</evidence>
<name>A0A5J4WVN3_9EUKA</name>
<keyword evidence="1" id="KW-0812">Transmembrane</keyword>